<comment type="caution">
    <text evidence="1">The sequence shown here is derived from an EMBL/GenBank/DDBJ whole genome shotgun (WGS) entry which is preliminary data.</text>
</comment>
<reference evidence="1" key="1">
    <citation type="submission" date="2021-02" db="EMBL/GenBank/DDBJ databases">
        <authorList>
            <person name="Nowell W R."/>
        </authorList>
    </citation>
    <scope>NUCLEOTIDE SEQUENCE</scope>
</reference>
<feature type="non-terminal residue" evidence="1">
    <location>
        <position position="92"/>
    </location>
</feature>
<proteinExistence type="predicted"/>
<organism evidence="1 2">
    <name type="scientific">Rotaria magnacalcarata</name>
    <dbReference type="NCBI Taxonomy" id="392030"/>
    <lineage>
        <taxon>Eukaryota</taxon>
        <taxon>Metazoa</taxon>
        <taxon>Spiralia</taxon>
        <taxon>Gnathifera</taxon>
        <taxon>Rotifera</taxon>
        <taxon>Eurotatoria</taxon>
        <taxon>Bdelloidea</taxon>
        <taxon>Philodinida</taxon>
        <taxon>Philodinidae</taxon>
        <taxon>Rotaria</taxon>
    </lineage>
</organism>
<name>A0A8S2T1D0_9BILA</name>
<protein>
    <submittedName>
        <fullName evidence="1">Uncharacterized protein</fullName>
    </submittedName>
</protein>
<dbReference type="EMBL" id="CAJOBJ010029436">
    <property type="protein sequence ID" value="CAF4264244.1"/>
    <property type="molecule type" value="Genomic_DNA"/>
</dbReference>
<gene>
    <name evidence="1" type="ORF">GIL414_LOCUS24259</name>
</gene>
<dbReference type="AlphaFoldDB" id="A0A8S2T1D0"/>
<evidence type="ECO:0000313" key="1">
    <source>
        <dbReference type="EMBL" id="CAF4264244.1"/>
    </source>
</evidence>
<dbReference type="Proteomes" id="UP000681720">
    <property type="component" value="Unassembled WGS sequence"/>
</dbReference>
<sequence length="92" mass="10627">MLIGNHCISIDYLSTLIRNIPKLRHGLVKSDIFPQDRQNFSSCVKIRSDDVTKCLAEIHESEGIIMYIRLLRSIMIACIEKLITSINRLYYA</sequence>
<accession>A0A8S2T1D0</accession>
<evidence type="ECO:0000313" key="2">
    <source>
        <dbReference type="Proteomes" id="UP000681720"/>
    </source>
</evidence>